<dbReference type="GO" id="GO:0003677">
    <property type="term" value="F:DNA binding"/>
    <property type="evidence" value="ECO:0007669"/>
    <property type="project" value="UniProtKB-KW"/>
</dbReference>
<feature type="domain" description="HTH lysR-type" evidence="5">
    <location>
        <begin position="6"/>
        <end position="63"/>
    </location>
</feature>
<dbReference type="GO" id="GO:0003700">
    <property type="term" value="F:DNA-binding transcription factor activity"/>
    <property type="evidence" value="ECO:0007669"/>
    <property type="project" value="InterPro"/>
</dbReference>
<dbReference type="InterPro" id="IPR005119">
    <property type="entry name" value="LysR_subst-bd"/>
</dbReference>
<dbReference type="SUPFAM" id="SSF53850">
    <property type="entry name" value="Periplasmic binding protein-like II"/>
    <property type="match status" value="1"/>
</dbReference>
<dbReference type="Pfam" id="PF03466">
    <property type="entry name" value="LysR_substrate"/>
    <property type="match status" value="1"/>
</dbReference>
<dbReference type="KEGG" id="ccjz:ccrud_10295"/>
<organism evidence="6 7">
    <name type="scientific">Corynebacterium crudilactis</name>
    <dbReference type="NCBI Taxonomy" id="1652495"/>
    <lineage>
        <taxon>Bacteria</taxon>
        <taxon>Bacillati</taxon>
        <taxon>Actinomycetota</taxon>
        <taxon>Actinomycetes</taxon>
        <taxon>Mycobacteriales</taxon>
        <taxon>Corynebacteriaceae</taxon>
        <taxon>Corynebacterium</taxon>
    </lineage>
</organism>
<comment type="similarity">
    <text evidence="1">Belongs to the LysR transcriptional regulatory family.</text>
</comment>
<evidence type="ECO:0000256" key="4">
    <source>
        <dbReference type="ARBA" id="ARBA00023163"/>
    </source>
</evidence>
<dbReference type="OrthoDB" id="7278199at2"/>
<keyword evidence="4" id="KW-0804">Transcription</keyword>
<dbReference type="Gene3D" id="1.10.10.10">
    <property type="entry name" value="Winged helix-like DNA-binding domain superfamily/Winged helix DNA-binding domain"/>
    <property type="match status" value="1"/>
</dbReference>
<evidence type="ECO:0000256" key="1">
    <source>
        <dbReference type="ARBA" id="ARBA00009437"/>
    </source>
</evidence>
<evidence type="ECO:0000256" key="2">
    <source>
        <dbReference type="ARBA" id="ARBA00023015"/>
    </source>
</evidence>
<keyword evidence="2" id="KW-0805">Transcription regulation</keyword>
<accession>A0A172QV20</accession>
<dbReference type="Pfam" id="PF00126">
    <property type="entry name" value="HTH_1"/>
    <property type="match status" value="1"/>
</dbReference>
<protein>
    <recommendedName>
        <fullName evidence="5">HTH lysR-type domain-containing protein</fullName>
    </recommendedName>
</protein>
<dbReference type="GO" id="GO:0005829">
    <property type="term" value="C:cytosol"/>
    <property type="evidence" value="ECO:0007669"/>
    <property type="project" value="TreeGrafter"/>
</dbReference>
<dbReference type="SUPFAM" id="SSF46785">
    <property type="entry name" value="Winged helix' DNA-binding domain"/>
    <property type="match status" value="1"/>
</dbReference>
<evidence type="ECO:0000256" key="3">
    <source>
        <dbReference type="ARBA" id="ARBA00023125"/>
    </source>
</evidence>
<evidence type="ECO:0000259" key="5">
    <source>
        <dbReference type="PROSITE" id="PS50931"/>
    </source>
</evidence>
<dbReference type="Proteomes" id="UP000076929">
    <property type="component" value="Chromosome"/>
</dbReference>
<dbReference type="FunFam" id="1.10.10.10:FF:000001">
    <property type="entry name" value="LysR family transcriptional regulator"/>
    <property type="match status" value="1"/>
</dbReference>
<dbReference type="RefSeq" id="WP_066567152.1">
    <property type="nucleotide sequence ID" value="NZ_CP015622.1"/>
</dbReference>
<dbReference type="InterPro" id="IPR036388">
    <property type="entry name" value="WH-like_DNA-bd_sf"/>
</dbReference>
<evidence type="ECO:0000313" key="6">
    <source>
        <dbReference type="EMBL" id="ANE04552.1"/>
    </source>
</evidence>
<dbReference type="CDD" id="cd08440">
    <property type="entry name" value="PBP2_LTTR_like_4"/>
    <property type="match status" value="1"/>
</dbReference>
<dbReference type="Gene3D" id="3.40.190.290">
    <property type="match status" value="1"/>
</dbReference>
<dbReference type="AlphaFoldDB" id="A0A172QV20"/>
<dbReference type="EMBL" id="CP015622">
    <property type="protein sequence ID" value="ANE04552.1"/>
    <property type="molecule type" value="Genomic_DNA"/>
</dbReference>
<keyword evidence="3" id="KW-0238">DNA-binding</keyword>
<dbReference type="PANTHER" id="PTHR30419">
    <property type="entry name" value="HTH-TYPE TRANSCRIPTIONAL REGULATOR YBHD"/>
    <property type="match status" value="1"/>
</dbReference>
<reference evidence="6 7" key="1">
    <citation type="submission" date="2016-05" db="EMBL/GenBank/DDBJ databases">
        <title>Complete genome sequence of Corynebacterium crudilactis, a new Corynebacterium species isolated from raw cow's milk.</title>
        <authorList>
            <person name="Christian R."/>
            <person name="Zimmermann J."/>
            <person name="Lipski A."/>
            <person name="Kalinowski J."/>
        </authorList>
    </citation>
    <scope>NUCLEOTIDE SEQUENCE [LARGE SCALE GENOMIC DNA]</scope>
    <source>
        <strain evidence="6 7">JZ16</strain>
    </source>
</reference>
<evidence type="ECO:0000313" key="7">
    <source>
        <dbReference type="Proteomes" id="UP000076929"/>
    </source>
</evidence>
<gene>
    <name evidence="6" type="ORF">ccrud_10295</name>
</gene>
<proteinExistence type="inferred from homology"/>
<sequence>MRIDRISLEQLRIVSAIAEHGGFTKAADYLNQSQSNLSRTASLVERHLGVKLFDRTTRHFSLTDEGEKFVVMARNILEFYTRETNYFQDYVRGVNGVLRLATLPSLAATFLPSLIVKFRREFPDVRVEVSDFTAEEVLSRAVEGTIDLSITAIDSEYLRDDPDRFELEPLATEEFFCIVPSWHQFAHLDQISWSQLSEEPFVSFGESSSVRRIVDRALYGKDIRPSQIVTARSVSSVAGMCAAGIGLSAAPGFVLPLMNIQGLVFKPFEGAPITRTIGIVTPKAKALSKPALAFRELLSTIDPEDLNLPPRTEWHGLKDTIG</sequence>
<dbReference type="InterPro" id="IPR000847">
    <property type="entry name" value="LysR_HTH_N"/>
</dbReference>
<name>A0A172QV20_9CORY</name>
<dbReference type="PROSITE" id="PS50931">
    <property type="entry name" value="HTH_LYSR"/>
    <property type="match status" value="1"/>
</dbReference>
<dbReference type="InterPro" id="IPR036390">
    <property type="entry name" value="WH_DNA-bd_sf"/>
</dbReference>
<keyword evidence="7" id="KW-1185">Reference proteome</keyword>
<dbReference type="STRING" id="1652495.ccrud_10295"/>
<dbReference type="InterPro" id="IPR050950">
    <property type="entry name" value="HTH-type_LysR_regulators"/>
</dbReference>